<reference evidence="1 2" key="1">
    <citation type="submission" date="2019-07" db="EMBL/GenBank/DDBJ databases">
        <title>Genomic Encyclopedia of Archaeal and Bacterial Type Strains, Phase II (KMG-II): from individual species to whole genera.</title>
        <authorList>
            <person name="Goeker M."/>
        </authorList>
    </citation>
    <scope>NUCLEOTIDE SEQUENCE [LARGE SCALE GENOMIC DNA]</scope>
    <source>
        <strain evidence="1 2">DSM 17527</strain>
    </source>
</reference>
<dbReference type="EMBL" id="VNHU01000003">
    <property type="protein sequence ID" value="TYP75292.1"/>
    <property type="molecule type" value="Genomic_DNA"/>
</dbReference>
<sequence length="256" mass="29290">MDELEAYIKTLELSKNDSKIMSFEMPFRKSRQVSLQSGSETDKDEAFMNYKALDSFVSGISKQKQEDVLNSMLLAQRAAQKAFPNRDQVKDWYEKYFEVLSKIGWTMEQHNFKNFETDSSIFEIEKAILGIISAALTGNQLAIVVKTLEALKSLNDNDSRFVAFEKNTHGLNEGSFQLGMATENNGAVAVTLSAFLLKTDNRIKKILFFKSGKDETRMDYYLTKMTLLESKFDQARPFILKKLNDDIDDYISNLDI</sequence>
<proteinExistence type="predicted"/>
<gene>
    <name evidence="1" type="ORF">BD809_103356</name>
</gene>
<protein>
    <submittedName>
        <fullName evidence="1">Uncharacterized protein</fullName>
    </submittedName>
</protein>
<evidence type="ECO:0000313" key="1">
    <source>
        <dbReference type="EMBL" id="TYP75292.1"/>
    </source>
</evidence>
<evidence type="ECO:0000313" key="2">
    <source>
        <dbReference type="Proteomes" id="UP000324376"/>
    </source>
</evidence>
<comment type="caution">
    <text evidence="1">The sequence shown here is derived from an EMBL/GenBank/DDBJ whole genome shotgun (WGS) entry which is preliminary data.</text>
</comment>
<dbReference type="OrthoDB" id="650920at2"/>
<accession>A0A5S5C9W4</accession>
<dbReference type="RefSeq" id="WP_148782277.1">
    <property type="nucleotide sequence ID" value="NZ_VNHU01000003.1"/>
</dbReference>
<organism evidence="1 2">
    <name type="scientific">Aquimarina intermedia</name>
    <dbReference type="NCBI Taxonomy" id="350814"/>
    <lineage>
        <taxon>Bacteria</taxon>
        <taxon>Pseudomonadati</taxon>
        <taxon>Bacteroidota</taxon>
        <taxon>Flavobacteriia</taxon>
        <taxon>Flavobacteriales</taxon>
        <taxon>Flavobacteriaceae</taxon>
        <taxon>Aquimarina</taxon>
    </lineage>
</organism>
<keyword evidence="2" id="KW-1185">Reference proteome</keyword>
<dbReference type="AlphaFoldDB" id="A0A5S5C9W4"/>
<dbReference type="Proteomes" id="UP000324376">
    <property type="component" value="Unassembled WGS sequence"/>
</dbReference>
<name>A0A5S5C9W4_9FLAO</name>